<dbReference type="Pfam" id="PF18555">
    <property type="entry name" value="MobL"/>
    <property type="match status" value="1"/>
</dbReference>
<sequence>MPHAESFEGYIDYMSRSEAVRNEKFHRFNAFNDTDGKNFIEGADEAMFDQYTDYLSNPLKTKSLFNRSYDRLPIEVLQYTKKYFIDGQENGSPLWQLVFSFRNEWLVENGLMNPKDNDIHEEKIYDATREAMNSLIHKEGLQTEWVGSIHFNTQHLHVHVGMVEKNPTREWIFYEDKKNPDNSGWQFKGKIKIRNINAAKSKFVNHLLAMQDDLAIVDYEIKSLISEGRKNLPSLMDDIFSEKLFSLQQKLPRNRSRWKYGYGAGLNFKKELDELITMYLNGYMKKELQELITKLKPISQKYEEAYGNPQNKPTYLENKIFGKDGLYPSLGNAILRQLSELEKTKSEARPIGKLSLSDVQQLEMEQRCIKSSLPSPNEIFTNDSDEGHDYYMENLIDHEPLVEQENFSIPDSVSLEQDFNELPVEKPTFSNAVELLKSRLEELSKEQRPIEDQIASFEKSIKEARDQKFKKMKESFQSKATPGIEVTETNSSSEGIKKIGSVMQQSEKSNRNKTSTKKVAHYEEGAKNISTFSTINQDEIRNQLPSATFIFGPNQWRLSGREVKPSERERPVYILAPVFSEEGGSKELIDYISIPMFDVSQTQKKKSDFVYANQEGIKTDSKVYRFGTSNYGKRNDFDLEKLERQVNQMMKRLEYDRQHMVNEKAYREINRDIFF</sequence>
<dbReference type="InterPro" id="IPR048101">
    <property type="entry name" value="MobP2"/>
</dbReference>
<dbReference type="InterPro" id="IPR041073">
    <property type="entry name" value="MobL"/>
</dbReference>
<name>A0A437USH2_ENTAV</name>
<accession>A0A437USH2</accession>
<dbReference type="NCBIfam" id="NF041498">
    <property type="entry name" value="MobP2"/>
    <property type="match status" value="1"/>
</dbReference>
<proteinExistence type="predicted"/>
<evidence type="ECO:0000313" key="3">
    <source>
        <dbReference type="Proteomes" id="UP000288388"/>
    </source>
</evidence>
<dbReference type="EMBL" id="RYZS01000001">
    <property type="protein sequence ID" value="RVU96559.1"/>
    <property type="molecule type" value="Genomic_DNA"/>
</dbReference>
<feature type="region of interest" description="Disordered" evidence="1">
    <location>
        <begin position="473"/>
        <end position="492"/>
    </location>
</feature>
<comment type="caution">
    <text evidence="2">The sequence shown here is derived from an EMBL/GenBank/DDBJ whole genome shotgun (WGS) entry which is preliminary data.</text>
</comment>
<organism evidence="2 3">
    <name type="scientific">Enterococcus avium</name>
    <name type="common">Streptococcus avium</name>
    <dbReference type="NCBI Taxonomy" id="33945"/>
    <lineage>
        <taxon>Bacteria</taxon>
        <taxon>Bacillati</taxon>
        <taxon>Bacillota</taxon>
        <taxon>Bacilli</taxon>
        <taxon>Lactobacillales</taxon>
        <taxon>Enterococcaceae</taxon>
        <taxon>Enterococcus</taxon>
    </lineage>
</organism>
<gene>
    <name evidence="2" type="ORF">EK398_09695</name>
</gene>
<evidence type="ECO:0000313" key="2">
    <source>
        <dbReference type="EMBL" id="RVU96559.1"/>
    </source>
</evidence>
<dbReference type="Proteomes" id="UP000288388">
    <property type="component" value="Unassembled WGS sequence"/>
</dbReference>
<dbReference type="AlphaFoldDB" id="A0A437USH2"/>
<protein>
    <submittedName>
        <fullName evidence="2">Uncharacterized protein</fullName>
    </submittedName>
</protein>
<reference evidence="2 3" key="1">
    <citation type="submission" date="2018-12" db="EMBL/GenBank/DDBJ databases">
        <title>A novel vanA-carrying plasmid in a clinical isolate of Enterococcus avium.</title>
        <authorList>
            <person name="Bernasconi O.J."/>
            <person name="Luzzaro F."/>
            <person name="Endimiani A."/>
        </authorList>
    </citation>
    <scope>NUCLEOTIDE SEQUENCE [LARGE SCALE GENOMIC DNA]</scope>
    <source>
        <strain evidence="2 3">LC0559/18</strain>
    </source>
</reference>
<evidence type="ECO:0000256" key="1">
    <source>
        <dbReference type="SAM" id="MobiDB-lite"/>
    </source>
</evidence>